<keyword evidence="2" id="KW-1185">Reference proteome</keyword>
<gene>
    <name evidence="1" type="ORF">RHSIM_Rhsim07G0158600</name>
</gene>
<proteinExistence type="predicted"/>
<protein>
    <submittedName>
        <fullName evidence="1">Uncharacterized protein</fullName>
    </submittedName>
</protein>
<accession>A0A834LFU5</accession>
<comment type="caution">
    <text evidence="1">The sequence shown here is derived from an EMBL/GenBank/DDBJ whole genome shotgun (WGS) entry which is preliminary data.</text>
</comment>
<sequence length="310" mass="34556">MLTERGGVCGSMVRERRGVCAIMVRDKWAAMVAMLRGKGIGCMTILRENGATSTLLTEKGGPPTMFRASACILTTNFLSVFYSNYVSLTIYFSPVVIVGSQRLTTICTHTKLPIHSRSALQPEKAAKGEMGAGFTVWDVNSDPSMPILIDHFSGPSADFCGNVAQRIVRKLCRSPTLSSISFMASHKNSLVIFESQLALPSLYGPEAQPQCDDCQVRDRRGLMLEFLCLTGFGDGQRNCWVEEIWILWRVGEEDWRGLMPEEMFDGIWRVSPTWMFCGESVMTDVASQRVWSVCGYGEEEKRIGLCWEAK</sequence>
<evidence type="ECO:0000313" key="2">
    <source>
        <dbReference type="Proteomes" id="UP000626092"/>
    </source>
</evidence>
<reference evidence="1" key="1">
    <citation type="submission" date="2019-11" db="EMBL/GenBank/DDBJ databases">
        <authorList>
            <person name="Liu Y."/>
            <person name="Hou J."/>
            <person name="Li T.-Q."/>
            <person name="Guan C.-H."/>
            <person name="Wu X."/>
            <person name="Wu H.-Z."/>
            <person name="Ling F."/>
            <person name="Zhang R."/>
            <person name="Shi X.-G."/>
            <person name="Ren J.-P."/>
            <person name="Chen E.-F."/>
            <person name="Sun J.-M."/>
        </authorList>
    </citation>
    <scope>NUCLEOTIDE SEQUENCE</scope>
    <source>
        <strain evidence="1">Adult_tree_wgs_1</strain>
        <tissue evidence="1">Leaves</tissue>
    </source>
</reference>
<dbReference type="EMBL" id="WJXA01000007">
    <property type="protein sequence ID" value="KAF7137956.1"/>
    <property type="molecule type" value="Genomic_DNA"/>
</dbReference>
<dbReference type="OrthoDB" id="10456385at2759"/>
<evidence type="ECO:0000313" key="1">
    <source>
        <dbReference type="EMBL" id="KAF7137956.1"/>
    </source>
</evidence>
<dbReference type="AlphaFoldDB" id="A0A834LFU5"/>
<name>A0A834LFU5_RHOSS</name>
<organism evidence="1 2">
    <name type="scientific">Rhododendron simsii</name>
    <name type="common">Sims's rhododendron</name>
    <dbReference type="NCBI Taxonomy" id="118357"/>
    <lineage>
        <taxon>Eukaryota</taxon>
        <taxon>Viridiplantae</taxon>
        <taxon>Streptophyta</taxon>
        <taxon>Embryophyta</taxon>
        <taxon>Tracheophyta</taxon>
        <taxon>Spermatophyta</taxon>
        <taxon>Magnoliopsida</taxon>
        <taxon>eudicotyledons</taxon>
        <taxon>Gunneridae</taxon>
        <taxon>Pentapetalae</taxon>
        <taxon>asterids</taxon>
        <taxon>Ericales</taxon>
        <taxon>Ericaceae</taxon>
        <taxon>Ericoideae</taxon>
        <taxon>Rhodoreae</taxon>
        <taxon>Rhododendron</taxon>
    </lineage>
</organism>
<dbReference type="Proteomes" id="UP000626092">
    <property type="component" value="Unassembled WGS sequence"/>
</dbReference>